<dbReference type="Proteomes" id="UP000283269">
    <property type="component" value="Unassembled WGS sequence"/>
</dbReference>
<evidence type="ECO:0000256" key="2">
    <source>
        <dbReference type="ARBA" id="ARBA00022645"/>
    </source>
</evidence>
<sequence length="762" mass="84028">MTHQRLFSCLAFALLLTPYAVCQDPTLPSSFPHDYPGKPSGDFSPVWQKCARLHELCLLIRQLKSRLLFPDFQVTSPLPNITFDIGTTYAGNIPVQRAGHPNNTLFFVGVEKTKGSLIAKSTPANRDPWGIWLNGGFADIVSISPGSSSMYGLFFEVCSNHRYSSNLANLCFLYSKNGPISINGDYSASPNPYGFNKLADYFWIDQPVGTGYATADATGYGKLIFFSDITQLKMPPETVADEDQIGKDFMGFLGNLVKVFPSLATRPLYLTGESYAGQYIPYILKAYFDMKIPPVTIAKIAIGDGTYSSEPIFELLPALSMLETYPQLIGYDQDVYNYFKAQTSFCGFDVNLTYPQNGIIPDNNFIQPTLRDIPFFKQMRYNTKKTFLMELTRRGEEQSKSLVKRGVIAEKAAWKRDLSLRTNGTVDPWYGCFLLDMAIDYAVNYTFPWNLTDQDGFPINVYDIPDALNPKVTRDASVFLNGTSTRTDIIPNDLIKSLRSSDPRTRAALHAPTSIDWASQSDFPFGLSQEDPSPMSINIFNALAANATTRGVGVVLFSGNDDMLIPHRGTEKQSQNTTFGGIQGFTRKPSTPWKNDKGEFGGVVHQERGWTYGLLYASGHLFGQSNPVSAFTFLREFVLGTNPTGSVKTSQSGSVSVVGGEVQSLAGILQGGDNIYYGNGATQSTYVFPAATRAAWKTFIQANQATPTPTSTQAPKSTSRIHHYRREHPSNDVQSNAGLSLHGSWIFVTIVAVAQAGAWLQL</sequence>
<feature type="chain" id="PRO_5018809285" description="Carboxypeptidase" evidence="6">
    <location>
        <begin position="23"/>
        <end position="762"/>
    </location>
</feature>
<dbReference type="Gene3D" id="3.40.50.1820">
    <property type="entry name" value="alpha/beta hydrolase"/>
    <property type="match status" value="1"/>
</dbReference>
<protein>
    <recommendedName>
        <fullName evidence="6">Carboxypeptidase</fullName>
        <ecNumber evidence="6">3.4.16.-</ecNumber>
    </recommendedName>
</protein>
<dbReference type="GO" id="GO:0006508">
    <property type="term" value="P:proteolysis"/>
    <property type="evidence" value="ECO:0007669"/>
    <property type="project" value="UniProtKB-KW"/>
</dbReference>
<keyword evidence="6" id="KW-0732">Signal</keyword>
<dbReference type="InterPro" id="IPR001563">
    <property type="entry name" value="Peptidase_S10"/>
</dbReference>
<dbReference type="Pfam" id="PF00450">
    <property type="entry name" value="Peptidase_S10"/>
    <property type="match status" value="2"/>
</dbReference>
<accession>A0A409XL56</accession>
<dbReference type="OrthoDB" id="443318at2759"/>
<dbReference type="PANTHER" id="PTHR11802">
    <property type="entry name" value="SERINE PROTEASE FAMILY S10 SERINE CARBOXYPEPTIDASE"/>
    <property type="match status" value="1"/>
</dbReference>
<dbReference type="InterPro" id="IPR029058">
    <property type="entry name" value="AB_hydrolase_fold"/>
</dbReference>
<keyword evidence="5" id="KW-0325">Glycoprotein</keyword>
<dbReference type="AlphaFoldDB" id="A0A409XL56"/>
<dbReference type="PRINTS" id="PR00724">
    <property type="entry name" value="CRBOXYPTASEC"/>
</dbReference>
<dbReference type="STRING" id="93625.A0A409XL56"/>
<dbReference type="EMBL" id="NHYD01001342">
    <property type="protein sequence ID" value="PPQ91502.1"/>
    <property type="molecule type" value="Genomic_DNA"/>
</dbReference>
<feature type="signal peptide" evidence="6">
    <location>
        <begin position="1"/>
        <end position="22"/>
    </location>
</feature>
<evidence type="ECO:0000256" key="1">
    <source>
        <dbReference type="ARBA" id="ARBA00009431"/>
    </source>
</evidence>
<keyword evidence="8" id="KW-1185">Reference proteome</keyword>
<evidence type="ECO:0000313" key="8">
    <source>
        <dbReference type="Proteomes" id="UP000283269"/>
    </source>
</evidence>
<evidence type="ECO:0000256" key="4">
    <source>
        <dbReference type="ARBA" id="ARBA00022801"/>
    </source>
</evidence>
<dbReference type="GO" id="GO:0004185">
    <property type="term" value="F:serine-type carboxypeptidase activity"/>
    <property type="evidence" value="ECO:0007669"/>
    <property type="project" value="UniProtKB-UniRule"/>
</dbReference>
<keyword evidence="2 6" id="KW-0121">Carboxypeptidase</keyword>
<name>A0A409XL56_PSICY</name>
<evidence type="ECO:0000313" key="7">
    <source>
        <dbReference type="EMBL" id="PPQ91502.1"/>
    </source>
</evidence>
<organism evidence="7 8">
    <name type="scientific">Psilocybe cyanescens</name>
    <dbReference type="NCBI Taxonomy" id="93625"/>
    <lineage>
        <taxon>Eukaryota</taxon>
        <taxon>Fungi</taxon>
        <taxon>Dikarya</taxon>
        <taxon>Basidiomycota</taxon>
        <taxon>Agaricomycotina</taxon>
        <taxon>Agaricomycetes</taxon>
        <taxon>Agaricomycetidae</taxon>
        <taxon>Agaricales</taxon>
        <taxon>Agaricineae</taxon>
        <taxon>Strophariaceae</taxon>
        <taxon>Psilocybe</taxon>
    </lineage>
</organism>
<evidence type="ECO:0000256" key="6">
    <source>
        <dbReference type="RuleBase" id="RU361156"/>
    </source>
</evidence>
<dbReference type="InParanoid" id="A0A409XL56"/>
<dbReference type="InterPro" id="IPR018202">
    <property type="entry name" value="Ser_caboxypep_ser_AS"/>
</dbReference>
<dbReference type="EC" id="3.4.16.-" evidence="6"/>
<gene>
    <name evidence="7" type="ORF">CVT25_013758</name>
</gene>
<evidence type="ECO:0000256" key="3">
    <source>
        <dbReference type="ARBA" id="ARBA00022670"/>
    </source>
</evidence>
<dbReference type="SUPFAM" id="SSF53474">
    <property type="entry name" value="alpha/beta-Hydrolases"/>
    <property type="match status" value="1"/>
</dbReference>
<dbReference type="PANTHER" id="PTHR11802:SF479">
    <property type="entry name" value="CARBOXYPEPTIDASE"/>
    <property type="match status" value="1"/>
</dbReference>
<comment type="caution">
    <text evidence="7">The sequence shown here is derived from an EMBL/GenBank/DDBJ whole genome shotgun (WGS) entry which is preliminary data.</text>
</comment>
<reference evidence="7 8" key="1">
    <citation type="journal article" date="2018" name="Evol. Lett.">
        <title>Horizontal gene cluster transfer increased hallucinogenic mushroom diversity.</title>
        <authorList>
            <person name="Reynolds H.T."/>
            <person name="Vijayakumar V."/>
            <person name="Gluck-Thaler E."/>
            <person name="Korotkin H.B."/>
            <person name="Matheny P.B."/>
            <person name="Slot J.C."/>
        </authorList>
    </citation>
    <scope>NUCLEOTIDE SEQUENCE [LARGE SCALE GENOMIC DNA]</scope>
    <source>
        <strain evidence="7 8">2631</strain>
    </source>
</reference>
<evidence type="ECO:0000256" key="5">
    <source>
        <dbReference type="ARBA" id="ARBA00023180"/>
    </source>
</evidence>
<comment type="similarity">
    <text evidence="1 6">Belongs to the peptidase S10 family.</text>
</comment>
<keyword evidence="3 6" id="KW-0645">Protease</keyword>
<dbReference type="PROSITE" id="PS00131">
    <property type="entry name" value="CARBOXYPEPT_SER_SER"/>
    <property type="match status" value="1"/>
</dbReference>
<keyword evidence="4 6" id="KW-0378">Hydrolase</keyword>
<proteinExistence type="inferred from homology"/>